<feature type="compositionally biased region" description="Basic and acidic residues" evidence="1">
    <location>
        <begin position="417"/>
        <end position="447"/>
    </location>
</feature>
<accession>A0A9P5BUE3</accession>
<evidence type="ECO:0000256" key="1">
    <source>
        <dbReference type="SAM" id="MobiDB-lite"/>
    </source>
</evidence>
<dbReference type="EMBL" id="QPMT01000053">
    <property type="protein sequence ID" value="KAF4848697.1"/>
    <property type="molecule type" value="Genomic_DNA"/>
</dbReference>
<dbReference type="Proteomes" id="UP000711996">
    <property type="component" value="Unassembled WGS sequence"/>
</dbReference>
<keyword evidence="3" id="KW-1185">Reference proteome</keyword>
<reference evidence="2" key="1">
    <citation type="submission" date="2019-06" db="EMBL/GenBank/DDBJ databases">
        <authorList>
            <person name="Gan P."/>
            <person name="Shirasu K."/>
        </authorList>
    </citation>
    <scope>NUCLEOTIDE SEQUENCE [LARGE SCALE GENOMIC DNA]</scope>
    <source>
        <strain evidence="2">CAD2</strain>
    </source>
</reference>
<comment type="caution">
    <text evidence="2">The sequence shown here is derived from an EMBL/GenBank/DDBJ whole genome shotgun (WGS) entry which is preliminary data.</text>
</comment>
<sequence>MAFDNDSDVYEDHADLYYSGKRLILTPHKSPAPFGSSFYPDPPNLTSKQMTPTDEEKSFSRTQLVFSESNGPLDFDETKQNDKSSQVHLEILDMVDGGYGSQYTPGPQKVLCKVVKTALTSSDDNEYKGLVLGQLVFLKVYDPLFWPLKVDLSEFCFKVTVRAGFAQSNEVGAYSHLFKAGLTGFPHLAPQYHGCWTISATSADPKYAGKVRHVVALALEYIEGRCLSDLFQPSGPFRDRFRSSWSNPQEPPTYISADEDTRLSVMEKLMDGLMSEEFADVNHDNFHPSNMIISLKNGQTTLEQPRIVQVSYRRSKVTTLGRDPYKAYLYFAKKPHPFIRFSMNRLAPFFGWIPPSWEGQNLGRDTPLFLYRWLAITFGPFVDNPTYTYRGSPPADMIVDAKGTVSQYSMYLENKRLEEKRHLEESKPDESNKPDENSEEKKPREETVLAEEVL</sequence>
<gene>
    <name evidence="2" type="ORF">CGCSCA2_v012234</name>
</gene>
<dbReference type="AlphaFoldDB" id="A0A9P5BUE3"/>
<name>A0A9P5BUE3_COLSI</name>
<feature type="region of interest" description="Disordered" evidence="1">
    <location>
        <begin position="34"/>
        <end position="54"/>
    </location>
</feature>
<dbReference type="OrthoDB" id="4267316at2759"/>
<organism evidence="2 3">
    <name type="scientific">Colletotrichum siamense</name>
    <name type="common">Anthracnose fungus</name>
    <dbReference type="NCBI Taxonomy" id="690259"/>
    <lineage>
        <taxon>Eukaryota</taxon>
        <taxon>Fungi</taxon>
        <taxon>Dikarya</taxon>
        <taxon>Ascomycota</taxon>
        <taxon>Pezizomycotina</taxon>
        <taxon>Sordariomycetes</taxon>
        <taxon>Hypocreomycetidae</taxon>
        <taxon>Glomerellales</taxon>
        <taxon>Glomerellaceae</taxon>
        <taxon>Colletotrichum</taxon>
        <taxon>Colletotrichum gloeosporioides species complex</taxon>
    </lineage>
</organism>
<protein>
    <submittedName>
        <fullName evidence="2">Uncharacterized protein</fullName>
    </submittedName>
</protein>
<feature type="region of interest" description="Disordered" evidence="1">
    <location>
        <begin position="417"/>
        <end position="454"/>
    </location>
</feature>
<proteinExistence type="predicted"/>
<evidence type="ECO:0000313" key="3">
    <source>
        <dbReference type="Proteomes" id="UP000711996"/>
    </source>
</evidence>
<evidence type="ECO:0000313" key="2">
    <source>
        <dbReference type="EMBL" id="KAF4848697.1"/>
    </source>
</evidence>